<feature type="signal peptide" evidence="2">
    <location>
        <begin position="1"/>
        <end position="23"/>
    </location>
</feature>
<dbReference type="RefSeq" id="WP_280577726.1">
    <property type="nucleotide sequence ID" value="NZ_JARXRO010000014.1"/>
</dbReference>
<dbReference type="Proteomes" id="UP001156873">
    <property type="component" value="Unassembled WGS sequence"/>
</dbReference>
<proteinExistence type="predicted"/>
<evidence type="ECO:0000256" key="2">
    <source>
        <dbReference type="SAM" id="SignalP"/>
    </source>
</evidence>
<name>A0ABT6JTJ2_9GAMM</name>
<protein>
    <submittedName>
        <fullName evidence="3">Uncharacterized protein</fullName>
    </submittedName>
</protein>
<feature type="chain" id="PRO_5046980861" evidence="2">
    <location>
        <begin position="24"/>
        <end position="107"/>
    </location>
</feature>
<accession>A0ABT6JTJ2</accession>
<organism evidence="3 4">
    <name type="scientific">Luteimonas kalidii</name>
    <dbReference type="NCBI Taxonomy" id="3042025"/>
    <lineage>
        <taxon>Bacteria</taxon>
        <taxon>Pseudomonadati</taxon>
        <taxon>Pseudomonadota</taxon>
        <taxon>Gammaproteobacteria</taxon>
        <taxon>Lysobacterales</taxon>
        <taxon>Lysobacteraceae</taxon>
        <taxon>Luteimonas</taxon>
    </lineage>
</organism>
<keyword evidence="2" id="KW-0732">Signal</keyword>
<reference evidence="3 4" key="1">
    <citation type="submission" date="2023-04" db="EMBL/GenBank/DDBJ databases">
        <title>Luteimonas sp. M1R5S59.</title>
        <authorList>
            <person name="Sun J.-Q."/>
        </authorList>
    </citation>
    <scope>NUCLEOTIDE SEQUENCE [LARGE SCALE GENOMIC DNA]</scope>
    <source>
        <strain evidence="3 4">M1R5S59</strain>
    </source>
</reference>
<keyword evidence="4" id="KW-1185">Reference proteome</keyword>
<comment type="caution">
    <text evidence="3">The sequence shown here is derived from an EMBL/GenBank/DDBJ whole genome shotgun (WGS) entry which is preliminary data.</text>
</comment>
<feature type="region of interest" description="Disordered" evidence="1">
    <location>
        <begin position="88"/>
        <end position="107"/>
    </location>
</feature>
<feature type="compositionally biased region" description="Basic and acidic residues" evidence="1">
    <location>
        <begin position="96"/>
        <end position="107"/>
    </location>
</feature>
<evidence type="ECO:0000256" key="1">
    <source>
        <dbReference type="SAM" id="MobiDB-lite"/>
    </source>
</evidence>
<evidence type="ECO:0000313" key="4">
    <source>
        <dbReference type="Proteomes" id="UP001156873"/>
    </source>
</evidence>
<sequence length="107" mass="11136">MKTRILTAALALAATLLCGCASIAESTNTLSDERLQSIAAGALGYEPAELEVVSRRTEGTNTYDNLRASDGGEFACVVNGGNFLSAGMTNPPSCNRKGEPARRTSPL</sequence>
<evidence type="ECO:0000313" key="3">
    <source>
        <dbReference type="EMBL" id="MDH5833461.1"/>
    </source>
</evidence>
<gene>
    <name evidence="3" type="ORF">QFW81_05910</name>
</gene>
<dbReference type="PROSITE" id="PS51257">
    <property type="entry name" value="PROKAR_LIPOPROTEIN"/>
    <property type="match status" value="1"/>
</dbReference>
<dbReference type="EMBL" id="JARXRO010000014">
    <property type="protein sequence ID" value="MDH5833461.1"/>
    <property type="molecule type" value="Genomic_DNA"/>
</dbReference>